<sequence length="105" mass="12238">MEESISSKAASYLVLWYQWEPQEQLLQLPEQQLQEQGFILTGRLLCLFEDRQLSELVGSHFQQMTSEGSQVEVWRRSSPISALHERLQRQTGHTIQSSNIAHREL</sequence>
<name>A0A0J8RZ40_COCIT</name>
<accession>A0A0J8RZ40</accession>
<evidence type="ECO:0000313" key="2">
    <source>
        <dbReference type="Proteomes" id="UP000054563"/>
    </source>
</evidence>
<dbReference type="AlphaFoldDB" id="A0A0J8RZ40"/>
<gene>
    <name evidence="1" type="ORF">CIHG_07731</name>
</gene>
<dbReference type="EMBL" id="DS017017">
    <property type="protein sequence ID" value="KMU90047.1"/>
    <property type="molecule type" value="Genomic_DNA"/>
</dbReference>
<reference evidence="2" key="1">
    <citation type="journal article" date="2010" name="Genome Res.">
        <title>Population genomic sequencing of Coccidioides fungi reveals recent hybridization and transposon control.</title>
        <authorList>
            <person name="Neafsey D.E."/>
            <person name="Barker B.M."/>
            <person name="Sharpton T.J."/>
            <person name="Stajich J.E."/>
            <person name="Park D.J."/>
            <person name="Whiston E."/>
            <person name="Hung C.-Y."/>
            <person name="McMahan C."/>
            <person name="White J."/>
            <person name="Sykes S."/>
            <person name="Heiman D."/>
            <person name="Young S."/>
            <person name="Zeng Q."/>
            <person name="Abouelleil A."/>
            <person name="Aftuck L."/>
            <person name="Bessette D."/>
            <person name="Brown A."/>
            <person name="FitzGerald M."/>
            <person name="Lui A."/>
            <person name="Macdonald J.P."/>
            <person name="Priest M."/>
            <person name="Orbach M.J."/>
            <person name="Galgiani J.N."/>
            <person name="Kirkland T.N."/>
            <person name="Cole G.T."/>
            <person name="Birren B.W."/>
            <person name="Henn M.R."/>
            <person name="Taylor J.W."/>
            <person name="Rounsley S.D."/>
        </authorList>
    </citation>
    <scope>NUCLEOTIDE SEQUENCE [LARGE SCALE GENOMIC DNA]</scope>
    <source>
        <strain evidence="2">H538.4</strain>
    </source>
</reference>
<evidence type="ECO:0000313" key="1">
    <source>
        <dbReference type="EMBL" id="KMU90047.1"/>
    </source>
</evidence>
<dbReference type="VEuPathDB" id="FungiDB:CIHG_07731"/>
<organism evidence="1 2">
    <name type="scientific">Coccidioides immitis H538.4</name>
    <dbReference type="NCBI Taxonomy" id="396776"/>
    <lineage>
        <taxon>Eukaryota</taxon>
        <taxon>Fungi</taxon>
        <taxon>Dikarya</taxon>
        <taxon>Ascomycota</taxon>
        <taxon>Pezizomycotina</taxon>
        <taxon>Eurotiomycetes</taxon>
        <taxon>Eurotiomycetidae</taxon>
        <taxon>Onygenales</taxon>
        <taxon>Onygenaceae</taxon>
        <taxon>Coccidioides</taxon>
    </lineage>
</organism>
<dbReference type="Proteomes" id="UP000054563">
    <property type="component" value="Unassembled WGS sequence"/>
</dbReference>
<protein>
    <submittedName>
        <fullName evidence="1">Uncharacterized protein</fullName>
    </submittedName>
</protein>
<proteinExistence type="predicted"/>